<evidence type="ECO:0000259" key="3">
    <source>
        <dbReference type="PROSITE" id="PS51832"/>
    </source>
</evidence>
<evidence type="ECO:0000256" key="1">
    <source>
        <dbReference type="PROSITE-ProRule" id="PRU00169"/>
    </source>
</evidence>
<dbReference type="CDD" id="cd00077">
    <property type="entry name" value="HDc"/>
    <property type="match status" value="1"/>
</dbReference>
<dbReference type="Pfam" id="PF13487">
    <property type="entry name" value="HD_5"/>
    <property type="match status" value="1"/>
</dbReference>
<dbReference type="Gene3D" id="1.10.3210.10">
    <property type="entry name" value="Hypothetical protein af1432"/>
    <property type="match status" value="1"/>
</dbReference>
<dbReference type="Proteomes" id="UP000425960">
    <property type="component" value="Chromosome"/>
</dbReference>
<dbReference type="RefSeq" id="WP_155322134.1">
    <property type="nucleotide sequence ID" value="NZ_AP021876.1"/>
</dbReference>
<dbReference type="PANTHER" id="PTHR45228">
    <property type="entry name" value="CYCLIC DI-GMP PHOSPHODIESTERASE TM_0186-RELATED"/>
    <property type="match status" value="1"/>
</dbReference>
<feature type="modified residue" description="4-aspartylphosphate" evidence="1">
    <location>
        <position position="55"/>
    </location>
</feature>
<dbReference type="SUPFAM" id="SSF109604">
    <property type="entry name" value="HD-domain/PDEase-like"/>
    <property type="match status" value="1"/>
</dbReference>
<proteinExistence type="predicted"/>
<dbReference type="CDD" id="cd19920">
    <property type="entry name" value="REC_PA4781-like"/>
    <property type="match status" value="1"/>
</dbReference>
<dbReference type="EMBL" id="AP021876">
    <property type="protein sequence ID" value="BBO81412.1"/>
    <property type="molecule type" value="Genomic_DNA"/>
</dbReference>
<evidence type="ECO:0000313" key="5">
    <source>
        <dbReference type="Proteomes" id="UP000425960"/>
    </source>
</evidence>
<dbReference type="InterPro" id="IPR052020">
    <property type="entry name" value="Cyclic_di-GMP/3'3'-cGAMP_PDE"/>
</dbReference>
<organism evidence="4 5">
    <name type="scientific">Desulfosarcina ovata subsp. sediminis</name>
    <dbReference type="NCBI Taxonomy" id="885957"/>
    <lineage>
        <taxon>Bacteria</taxon>
        <taxon>Pseudomonadati</taxon>
        <taxon>Thermodesulfobacteriota</taxon>
        <taxon>Desulfobacteria</taxon>
        <taxon>Desulfobacterales</taxon>
        <taxon>Desulfosarcinaceae</taxon>
        <taxon>Desulfosarcina</taxon>
    </lineage>
</organism>
<dbReference type="PROSITE" id="PS51832">
    <property type="entry name" value="HD_GYP"/>
    <property type="match status" value="1"/>
</dbReference>
<feature type="domain" description="Response regulatory" evidence="2">
    <location>
        <begin position="7"/>
        <end position="122"/>
    </location>
</feature>
<keyword evidence="1" id="KW-0597">Phosphoprotein</keyword>
<dbReference type="Gene3D" id="3.40.50.2300">
    <property type="match status" value="1"/>
</dbReference>
<dbReference type="SUPFAM" id="SSF52172">
    <property type="entry name" value="CheY-like"/>
    <property type="match status" value="1"/>
</dbReference>
<feature type="domain" description="HD-GYP" evidence="3">
    <location>
        <begin position="149"/>
        <end position="344"/>
    </location>
</feature>
<protein>
    <submittedName>
        <fullName evidence="4">Two-component system response regulator</fullName>
    </submittedName>
</protein>
<evidence type="ECO:0000313" key="4">
    <source>
        <dbReference type="EMBL" id="BBO81412.1"/>
    </source>
</evidence>
<dbReference type="GO" id="GO:0000160">
    <property type="term" value="P:phosphorelay signal transduction system"/>
    <property type="evidence" value="ECO:0007669"/>
    <property type="project" value="InterPro"/>
</dbReference>
<dbReference type="AlphaFoldDB" id="A0A5K7ZH31"/>
<gene>
    <name evidence="4" type="ORF">DSCO28_19780</name>
</gene>
<sequence>MNLPRPLVLIVDDNATNIDLLVNTLKSEYRLGIAKNGSNALAYVAKHRPDLVLLDIMMPEMDGYEVCRRMKADPRTDGIPVIFITAMSETVNKTTGFELGAVDYITKPFHAAEVKARIRTHLSMEEMRLRLASQNEILEQQVASKTAEIRDMLNASIQSMALMVEIRDPYTAGHQQRVSQLACAIAERMGLAAETIEGIRIAGLLHDVGKIRIPVSILSRAGRLLDAEHEMLKIHPQVSFDILKAIPFPWPVAQMVLQHHERLDGSGYPQGLSGDGILPEAKILAVADVTEANSSFRPYRPANGIKAALDRLTQQKGTRYDAQAVVACVELFDDGGFAFDYGANGNGNGDFR</sequence>
<accession>A0A5K7ZH31</accession>
<evidence type="ECO:0000259" key="2">
    <source>
        <dbReference type="PROSITE" id="PS50110"/>
    </source>
</evidence>
<dbReference type="PROSITE" id="PS50110">
    <property type="entry name" value="RESPONSE_REGULATORY"/>
    <property type="match status" value="1"/>
</dbReference>
<name>A0A5K7ZH31_9BACT</name>
<dbReference type="InterPro" id="IPR003607">
    <property type="entry name" value="HD/PDEase_dom"/>
</dbReference>
<dbReference type="InterPro" id="IPR037522">
    <property type="entry name" value="HD_GYP_dom"/>
</dbReference>
<reference evidence="4 5" key="1">
    <citation type="submission" date="2019-11" db="EMBL/GenBank/DDBJ databases">
        <title>Comparative genomics of hydrocarbon-degrading Desulfosarcina strains.</title>
        <authorList>
            <person name="Watanabe M."/>
            <person name="Kojima H."/>
            <person name="Fukui M."/>
        </authorList>
    </citation>
    <scope>NUCLEOTIDE SEQUENCE [LARGE SCALE GENOMIC DNA]</scope>
    <source>
        <strain evidence="4 5">28bB2T</strain>
    </source>
</reference>
<dbReference type="Pfam" id="PF00072">
    <property type="entry name" value="Response_reg"/>
    <property type="match status" value="1"/>
</dbReference>
<dbReference type="InterPro" id="IPR011006">
    <property type="entry name" value="CheY-like_superfamily"/>
</dbReference>
<dbReference type="SMART" id="SM00471">
    <property type="entry name" value="HDc"/>
    <property type="match status" value="1"/>
</dbReference>
<dbReference type="SMART" id="SM00448">
    <property type="entry name" value="REC"/>
    <property type="match status" value="1"/>
</dbReference>
<dbReference type="InterPro" id="IPR001789">
    <property type="entry name" value="Sig_transdc_resp-reg_receiver"/>
</dbReference>
<dbReference type="KEGG" id="dov:DSCO28_19780"/>